<dbReference type="SUPFAM" id="SSF52540">
    <property type="entry name" value="P-loop containing nucleoside triphosphate hydrolases"/>
    <property type="match status" value="1"/>
</dbReference>
<protein>
    <submittedName>
        <fullName evidence="3">SUMF1/EgtB/PvdO family nonheme iron enzyme</fullName>
    </submittedName>
</protein>
<reference evidence="3" key="1">
    <citation type="journal article" date="2023" name="Int. J. Mol. Sci.">
        <title>Metagenomics Revealed a New Genus 'Candidatus Thiocaldithrix dubininis' gen. nov., sp. nov. and a New Species 'Candidatus Thiothrix putei' sp. nov. in the Family Thiotrichaceae, Some Members of Which Have Traits of Both Na+- and H+-Motive Energetics.</title>
        <authorList>
            <person name="Ravin N.V."/>
            <person name="Muntyan M.S."/>
            <person name="Smolyakov D.D."/>
            <person name="Rudenko T.S."/>
            <person name="Beletsky A.V."/>
            <person name="Mardanov A.V."/>
            <person name="Grabovich M.Y."/>
        </authorList>
    </citation>
    <scope>NUCLEOTIDE SEQUENCE</scope>
    <source>
        <strain evidence="3">GKL-02</strain>
    </source>
</reference>
<dbReference type="AlphaFoldDB" id="A0AA95HIQ4"/>
<evidence type="ECO:0000259" key="1">
    <source>
        <dbReference type="Pfam" id="PF03781"/>
    </source>
</evidence>
<name>A0AA95HIQ4_9GAMM</name>
<proteinExistence type="predicted"/>
<dbReference type="Pfam" id="PF05729">
    <property type="entry name" value="NACHT"/>
    <property type="match status" value="1"/>
</dbReference>
<dbReference type="InterPro" id="IPR005532">
    <property type="entry name" value="SUMF_dom"/>
</dbReference>
<dbReference type="InterPro" id="IPR027417">
    <property type="entry name" value="P-loop_NTPase"/>
</dbReference>
<dbReference type="Pfam" id="PF03781">
    <property type="entry name" value="FGE-sulfatase"/>
    <property type="match status" value="1"/>
</dbReference>
<dbReference type="GO" id="GO:0120147">
    <property type="term" value="F:formylglycine-generating oxidase activity"/>
    <property type="evidence" value="ECO:0007669"/>
    <property type="project" value="TreeGrafter"/>
</dbReference>
<dbReference type="PANTHER" id="PTHR23150:SF19">
    <property type="entry name" value="FORMYLGLYCINE-GENERATING ENZYME"/>
    <property type="match status" value="1"/>
</dbReference>
<dbReference type="KEGG" id="tput:QJT81_10815"/>
<dbReference type="Gene3D" id="3.90.1580.10">
    <property type="entry name" value="paralog of FGE (formylglycine-generating enzyme)"/>
    <property type="match status" value="1"/>
</dbReference>
<dbReference type="SUPFAM" id="SSF56436">
    <property type="entry name" value="C-type lectin-like"/>
    <property type="match status" value="1"/>
</dbReference>
<dbReference type="Gene3D" id="3.40.50.300">
    <property type="entry name" value="P-loop containing nucleotide triphosphate hydrolases"/>
    <property type="match status" value="1"/>
</dbReference>
<accession>A0AA95HIQ4</accession>
<evidence type="ECO:0000313" key="3">
    <source>
        <dbReference type="EMBL" id="WGZ96418.1"/>
    </source>
</evidence>
<gene>
    <name evidence="3" type="ORF">QJT81_10815</name>
</gene>
<feature type="domain" description="NACHT" evidence="2">
    <location>
        <begin position="39"/>
        <end position="186"/>
    </location>
</feature>
<dbReference type="PANTHER" id="PTHR23150">
    <property type="entry name" value="SULFATASE MODIFYING FACTOR 1, 2"/>
    <property type="match status" value="1"/>
</dbReference>
<dbReference type="InterPro" id="IPR042095">
    <property type="entry name" value="SUMF_sf"/>
</dbReference>
<dbReference type="EMBL" id="CP124756">
    <property type="protein sequence ID" value="WGZ96418.1"/>
    <property type="molecule type" value="Genomic_DNA"/>
</dbReference>
<feature type="domain" description="Sulfatase-modifying factor enzyme-like" evidence="1">
    <location>
        <begin position="514"/>
        <end position="734"/>
    </location>
</feature>
<dbReference type="InterPro" id="IPR016187">
    <property type="entry name" value="CTDL_fold"/>
</dbReference>
<reference evidence="3" key="2">
    <citation type="submission" date="2023-04" db="EMBL/GenBank/DDBJ databases">
        <authorList>
            <person name="Beletskiy A.V."/>
            <person name="Mardanov A.V."/>
            <person name="Ravin N.V."/>
        </authorList>
    </citation>
    <scope>NUCLEOTIDE SEQUENCE</scope>
    <source>
        <strain evidence="3">GKL-02</strain>
    </source>
</reference>
<dbReference type="Proteomes" id="UP001301326">
    <property type="component" value="Chromosome"/>
</dbReference>
<dbReference type="InterPro" id="IPR007111">
    <property type="entry name" value="NACHT_NTPase"/>
</dbReference>
<evidence type="ECO:0000259" key="2">
    <source>
        <dbReference type="Pfam" id="PF05729"/>
    </source>
</evidence>
<organism evidence="3">
    <name type="scientific">Candidatus Thiothrix putei</name>
    <dbReference type="NCBI Taxonomy" id="3080811"/>
    <lineage>
        <taxon>Bacteria</taxon>
        <taxon>Pseudomonadati</taxon>
        <taxon>Pseudomonadota</taxon>
        <taxon>Gammaproteobacteria</taxon>
        <taxon>Thiotrichales</taxon>
        <taxon>Thiotrichaceae</taxon>
        <taxon>Thiothrix</taxon>
    </lineage>
</organism>
<dbReference type="InterPro" id="IPR051043">
    <property type="entry name" value="Sulfatase_Mod_Factor_Kinase"/>
</dbReference>
<sequence>MPASFLFEEFSGKGSGLRDCRSEPEKHDDLLRAFTKYERLVLLGEPGTGKTFSLWRIAAEQARKTLAEPTGLLPVIIPLNRWTDETQSLQDFVLKQMGGLAGRFDELRRTKRLLPLLDALNEIPFDQRTTKLKQVKAFVNQPDFKHLLLTCRKRDYVDKLEQDMDRLTIEPLDPPRIHRFLHNYFAYFEQQRPGEFETDMAEKLFWQLAGGEPVKQTWERWQQQGKGTHWHDFWEMKAIPEDWASETRWSDRYRKQQLDDPRSLLKLAANPYLLFLITTLYARYRELPRSRIDLFGRFVKVLLEREEVEKAKCREYIPKREEMLQELKQLAWQLQSRTGDLKEARTVLQRVEAVQTMSEPRLEFAAAASLLELTHNAVRFSHQLLQEFFTAQRFKEEREAGRKACEIWSADSWWEPKGWEEAARLAAEYEAAPVSFLQWLALANPKLAAEIARDQQLPDALSGFRDQWQRAITDIKQYPNHHERHAISTALAWLDWDNRPGVGLNVRGLPDIDWVEIPAGEFTYQDGEHLSLPTYKMSRYPVTNAQFQVFVADGGYENDEWWEGLQKPDSLPNHSWTEGNRPVERVDWYESIAFCRWLSAKTNQEIRLPTEQEWEKAARGTDGREYPWGNGYKTGYANINETLDKVGEYNLQETSAVGIYPQGQSPYGLMDMSGNVWEWCLNKYEEPSMITPDLSGGVRVVRGGAWSFNTGSCRSSFRYLRHPVDRYFSRGFRLLCCFPH</sequence>